<dbReference type="SUPFAM" id="SSF53098">
    <property type="entry name" value="Ribonuclease H-like"/>
    <property type="match status" value="1"/>
</dbReference>
<feature type="region of interest" description="Disordered" evidence="1">
    <location>
        <begin position="1"/>
        <end position="85"/>
    </location>
</feature>
<accession>A0ABD3QN55</accession>
<reference evidence="2 3" key="1">
    <citation type="submission" date="2024-10" db="EMBL/GenBank/DDBJ databases">
        <title>Updated reference genomes for cyclostephanoid diatoms.</title>
        <authorList>
            <person name="Roberts W.R."/>
            <person name="Alverson A.J."/>
        </authorList>
    </citation>
    <scope>NUCLEOTIDE SEQUENCE [LARGE SCALE GENOMIC DNA]</scope>
    <source>
        <strain evidence="2 3">AJA010-31</strain>
    </source>
</reference>
<comment type="caution">
    <text evidence="2">The sequence shown here is derived from an EMBL/GenBank/DDBJ whole genome shotgun (WGS) entry which is preliminary data.</text>
</comment>
<gene>
    <name evidence="2" type="ORF">ACHAWO_010792</name>
</gene>
<protein>
    <recommendedName>
        <fullName evidence="4">Exonuclease domain-containing protein</fullName>
    </recommendedName>
</protein>
<dbReference type="InterPro" id="IPR012337">
    <property type="entry name" value="RNaseH-like_sf"/>
</dbReference>
<dbReference type="AlphaFoldDB" id="A0ABD3QN55"/>
<evidence type="ECO:0000313" key="2">
    <source>
        <dbReference type="EMBL" id="KAL3801698.1"/>
    </source>
</evidence>
<evidence type="ECO:0000313" key="3">
    <source>
        <dbReference type="Proteomes" id="UP001530400"/>
    </source>
</evidence>
<dbReference type="EMBL" id="JALLPJ020000126">
    <property type="protein sequence ID" value="KAL3801698.1"/>
    <property type="molecule type" value="Genomic_DNA"/>
</dbReference>
<dbReference type="Gene3D" id="3.30.420.10">
    <property type="entry name" value="Ribonuclease H-like superfamily/Ribonuclease H"/>
    <property type="match status" value="1"/>
</dbReference>
<proteinExistence type="predicted"/>
<sequence>MVDSDSDDDLHPRDSRGSDFGRSFFSDSDDEPDVRSFDSDDASFASSLRSSPLDDTHNDPDDSTTGSDDVPGDNLQSVSGGERGEIEGEVPAALPREELADLGELPPPRAGRSIADYLIHDKEFCLLSLDLEHGGEYCGIVQLSAEMCQLKLKEPARGCKDSLEDWARHSETFNEYVNPGDNALWDDAATAVHGLRRSDARIQHAQSIHVVWAQFVSWFNELAKDFGAVILVAWNGENCDLKWLWKLCQSPNSPCRFPDKIQYFMDPYKVIKQYTSCPINPNCECAKAGVGRSDWKQYLSKHNGRHDFQIHLAIELMNKAISLDWKDKPDWMRKSSYVPCDCKLCYFCKNGHTGRICSPKRLIMR</sequence>
<dbReference type="Proteomes" id="UP001530400">
    <property type="component" value="Unassembled WGS sequence"/>
</dbReference>
<evidence type="ECO:0000256" key="1">
    <source>
        <dbReference type="SAM" id="MobiDB-lite"/>
    </source>
</evidence>
<evidence type="ECO:0008006" key="4">
    <source>
        <dbReference type="Google" id="ProtNLM"/>
    </source>
</evidence>
<organism evidence="2 3">
    <name type="scientific">Cyclotella atomus</name>
    <dbReference type="NCBI Taxonomy" id="382360"/>
    <lineage>
        <taxon>Eukaryota</taxon>
        <taxon>Sar</taxon>
        <taxon>Stramenopiles</taxon>
        <taxon>Ochrophyta</taxon>
        <taxon>Bacillariophyta</taxon>
        <taxon>Coscinodiscophyceae</taxon>
        <taxon>Thalassiosirophycidae</taxon>
        <taxon>Stephanodiscales</taxon>
        <taxon>Stephanodiscaceae</taxon>
        <taxon>Cyclotella</taxon>
    </lineage>
</organism>
<keyword evidence="3" id="KW-1185">Reference proteome</keyword>
<feature type="compositionally biased region" description="Basic and acidic residues" evidence="1">
    <location>
        <begin position="9"/>
        <end position="19"/>
    </location>
</feature>
<name>A0ABD3QN55_9STRA</name>
<feature type="compositionally biased region" description="Low complexity" evidence="1">
    <location>
        <begin position="42"/>
        <end position="51"/>
    </location>
</feature>
<dbReference type="InterPro" id="IPR036397">
    <property type="entry name" value="RNaseH_sf"/>
</dbReference>